<name>W6HZJ1_9PSEU</name>
<protein>
    <submittedName>
        <fullName evidence="3">Uncharacterized protein</fullName>
    </submittedName>
</protein>
<accession>W6HZJ1</accession>
<dbReference type="RefSeq" id="WP_024264325.1">
    <property type="nucleotide sequence ID" value="NC_023497.1"/>
</dbReference>
<gene>
    <name evidence="3" type="ORF">AORI_P032</name>
</gene>
<dbReference type="HOGENOM" id="CLU_1965959_0_0_11"/>
<feature type="region of interest" description="Disordered" evidence="1">
    <location>
        <begin position="108"/>
        <end position="127"/>
    </location>
</feature>
<keyword evidence="2" id="KW-0472">Membrane</keyword>
<sequence>MTKNSLPTARDRAIEGTLTRTDKAISYLGWHAPELIAIALIALTAGIFAGWLLVAALLPLGYAAYDDIERFRANRKEQRRRELRAATRKAAEDEVAIDLDALQDDLAAPAAVEDQDDDVTTEGTRSA</sequence>
<proteinExistence type="predicted"/>
<organism evidence="3 4">
    <name type="scientific">Amycolatopsis keratiniphila</name>
    <dbReference type="NCBI Taxonomy" id="129921"/>
    <lineage>
        <taxon>Bacteria</taxon>
        <taxon>Bacillati</taxon>
        <taxon>Actinomycetota</taxon>
        <taxon>Actinomycetes</taxon>
        <taxon>Pseudonocardiales</taxon>
        <taxon>Pseudonocardiaceae</taxon>
        <taxon>Amycolatopsis</taxon>
        <taxon>Amycolatopsis japonica group</taxon>
    </lineage>
</organism>
<keyword evidence="2" id="KW-1133">Transmembrane helix</keyword>
<keyword evidence="2" id="KW-0812">Transmembrane</keyword>
<keyword evidence="3" id="KW-0614">Plasmid</keyword>
<evidence type="ECO:0000256" key="1">
    <source>
        <dbReference type="SAM" id="MobiDB-lite"/>
    </source>
</evidence>
<evidence type="ECO:0000313" key="4">
    <source>
        <dbReference type="Proteomes" id="UP000013968"/>
    </source>
</evidence>
<feature type="transmembrane region" description="Helical" evidence="2">
    <location>
        <begin position="35"/>
        <end position="65"/>
    </location>
</feature>
<evidence type="ECO:0000256" key="2">
    <source>
        <dbReference type="SAM" id="Phobius"/>
    </source>
</evidence>
<dbReference type="EMBL" id="CP003411">
    <property type="protein sequence ID" value="AHJ58547.1"/>
    <property type="molecule type" value="Genomic_DNA"/>
</dbReference>
<evidence type="ECO:0000313" key="3">
    <source>
        <dbReference type="EMBL" id="AHJ58547.1"/>
    </source>
</evidence>
<reference evidence="3 4" key="1">
    <citation type="journal article" date="2014" name="BMC Genomics">
        <title>Complete genome sequence and comparative genomic analyses of the vancomycin-producing Amycolatopsis orientalis.</title>
        <authorList>
            <person name="Xu L."/>
            <person name="Huang H."/>
            <person name="Wei W."/>
            <person name="Zhong Y."/>
            <person name="Tang B."/>
            <person name="Yuan H."/>
            <person name="Zhu L."/>
            <person name="Huang W."/>
            <person name="Ge M."/>
            <person name="Yang S."/>
            <person name="Zheng H."/>
            <person name="Jiang W."/>
            <person name="Chen D."/>
            <person name="Zhao G.P."/>
            <person name="Zhao W."/>
        </authorList>
    </citation>
    <scope>NUCLEOTIDE SEQUENCE [LARGE SCALE GENOMIC DNA]</scope>
    <source>
        <strain evidence="3 4">HCCB10007</strain>
        <plasmid evidence="3 4">pXL100</plasmid>
    </source>
</reference>
<dbReference type="KEGG" id="aoi:AORI_P032"/>
<dbReference type="Proteomes" id="UP000013968">
    <property type="component" value="Plasmid pXL100"/>
</dbReference>
<keyword evidence="4" id="KW-1185">Reference proteome</keyword>
<geneLocation type="plasmid" evidence="3 4">
    <name>pXL100</name>
</geneLocation>
<dbReference type="AlphaFoldDB" id="W6HZJ1"/>